<proteinExistence type="predicted"/>
<evidence type="ECO:0000313" key="2">
    <source>
        <dbReference type="EMBL" id="CAD2181652.1"/>
    </source>
</evidence>
<dbReference type="EMBL" id="CAJEWN010000407">
    <property type="protein sequence ID" value="CAD2181652.1"/>
    <property type="molecule type" value="Genomic_DNA"/>
</dbReference>
<sequence length="362" mass="41644">MMFQEDSTNDRIEETRELLYKIIKEFPSGVDSTFLEKLYNERYVKTSIAKSLPRNWLALLRVAEEFHVQDVSTYTLLFLSNGNTAKQRKIYCEPDMTKADSPPSIISETEKIESDKFEIRDENKILAPISNFMADQFESVPLDNLPTGGPLEIIIISALDPDNIFFRFKKWNVYCEYLSAALSRLPQLTSDDSFLPGQVFGAQIDGDWCRVKIINKSTANPQYWVVYVVDAGFYYAVHRMALRPLTEAVTAFKKTFLAQCKLDGICVRGQNQKEIEANVGKRTTDRDENGDWHRVQWLPETQHFVNEALHPKRLNNKQVELVLTNEWKLHAERMIPVCTGKLLIDSTDFGEQLVSMGLAQRK</sequence>
<dbReference type="AlphaFoldDB" id="A0A6V7W3R0"/>
<dbReference type="Pfam" id="PF00567">
    <property type="entry name" value="TUDOR"/>
    <property type="match status" value="1"/>
</dbReference>
<dbReference type="Proteomes" id="UP000580250">
    <property type="component" value="Unassembled WGS sequence"/>
</dbReference>
<name>A0A6V7W3R0_MELEN</name>
<dbReference type="Gene3D" id="2.30.30.140">
    <property type="match status" value="1"/>
</dbReference>
<protein>
    <recommendedName>
        <fullName evidence="1">Tudor domain-containing protein</fullName>
    </recommendedName>
</protein>
<dbReference type="SUPFAM" id="SSF63748">
    <property type="entry name" value="Tudor/PWWP/MBT"/>
    <property type="match status" value="1"/>
</dbReference>
<comment type="caution">
    <text evidence="2">The sequence shown here is derived from an EMBL/GenBank/DDBJ whole genome shotgun (WGS) entry which is preliminary data.</text>
</comment>
<dbReference type="InterPro" id="IPR002999">
    <property type="entry name" value="Tudor"/>
</dbReference>
<dbReference type="OrthoDB" id="5805117at2759"/>
<gene>
    <name evidence="2" type="ORF">MENT_LOCUS33812</name>
</gene>
<evidence type="ECO:0000313" key="3">
    <source>
        <dbReference type="Proteomes" id="UP000580250"/>
    </source>
</evidence>
<reference evidence="2 3" key="1">
    <citation type="submission" date="2020-08" db="EMBL/GenBank/DDBJ databases">
        <authorList>
            <person name="Koutsovoulos G."/>
            <person name="Danchin GJ E."/>
        </authorList>
    </citation>
    <scope>NUCLEOTIDE SEQUENCE [LARGE SCALE GENOMIC DNA]</scope>
</reference>
<feature type="domain" description="Tudor" evidence="1">
    <location>
        <begin position="178"/>
        <end position="264"/>
    </location>
</feature>
<accession>A0A6V7W3R0</accession>
<evidence type="ECO:0000259" key="1">
    <source>
        <dbReference type="Pfam" id="PF00567"/>
    </source>
</evidence>
<organism evidence="2 3">
    <name type="scientific">Meloidogyne enterolobii</name>
    <name type="common">Root-knot nematode worm</name>
    <name type="synonym">Meloidogyne mayaguensis</name>
    <dbReference type="NCBI Taxonomy" id="390850"/>
    <lineage>
        <taxon>Eukaryota</taxon>
        <taxon>Metazoa</taxon>
        <taxon>Ecdysozoa</taxon>
        <taxon>Nematoda</taxon>
        <taxon>Chromadorea</taxon>
        <taxon>Rhabditida</taxon>
        <taxon>Tylenchina</taxon>
        <taxon>Tylenchomorpha</taxon>
        <taxon>Tylenchoidea</taxon>
        <taxon>Meloidogynidae</taxon>
        <taxon>Meloidogyninae</taxon>
        <taxon>Meloidogyne</taxon>
    </lineage>
</organism>